<evidence type="ECO:0000313" key="5">
    <source>
        <dbReference type="WormBase" id="T14A8.2c"/>
    </source>
</evidence>
<dbReference type="EMBL" id="BX284604">
    <property type="protein sequence ID" value="CDM63528.1"/>
    <property type="molecule type" value="Genomic_DNA"/>
</dbReference>
<feature type="compositionally biased region" description="Low complexity" evidence="1">
    <location>
        <begin position="136"/>
        <end position="161"/>
    </location>
</feature>
<feature type="signal peptide" evidence="2">
    <location>
        <begin position="1"/>
        <end position="19"/>
    </location>
</feature>
<feature type="compositionally biased region" description="Basic and acidic residues" evidence="1">
    <location>
        <begin position="113"/>
        <end position="122"/>
    </location>
</feature>
<dbReference type="ExpressionAtlas" id="W6RTJ0">
    <property type="expression patterns" value="baseline and differential"/>
</dbReference>
<evidence type="ECO:0000256" key="1">
    <source>
        <dbReference type="SAM" id="MobiDB-lite"/>
    </source>
</evidence>
<evidence type="ECO:0000256" key="2">
    <source>
        <dbReference type="SAM" id="SignalP"/>
    </source>
</evidence>
<feature type="region of interest" description="Disordered" evidence="1">
    <location>
        <begin position="19"/>
        <end position="161"/>
    </location>
</feature>
<feature type="compositionally biased region" description="Basic and acidic residues" evidence="1">
    <location>
        <begin position="67"/>
        <end position="76"/>
    </location>
</feature>
<protein>
    <submittedName>
        <fullName evidence="3">MS Related Protein</fullName>
    </submittedName>
</protein>
<dbReference type="Proteomes" id="UP000001940">
    <property type="component" value="Chromosome IV"/>
</dbReference>
<dbReference type="GeneID" id="188490"/>
<evidence type="ECO:0000313" key="4">
    <source>
        <dbReference type="Proteomes" id="UP000001940"/>
    </source>
</evidence>
<proteinExistence type="predicted"/>
<dbReference type="Bgee" id="WBGene00020497">
    <property type="expression patterns" value="Expressed in larva and 4 other cell types or tissues"/>
</dbReference>
<keyword evidence="2" id="KW-0732">Signal</keyword>
<reference evidence="3 4" key="1">
    <citation type="journal article" date="1998" name="Science">
        <title>Genome sequence of the nematode C. elegans: a platform for investigating biology.</title>
        <authorList>
            <consortium name="The C. elegans sequencing consortium"/>
            <person name="Sulson J.E."/>
            <person name="Waterston R."/>
        </authorList>
    </citation>
    <scope>NUCLEOTIDE SEQUENCE [LARGE SCALE GENOMIC DNA]</scope>
    <source>
        <strain evidence="3 4">Bristol N2</strain>
    </source>
</reference>
<dbReference type="AlphaFoldDB" id="W6RTJ0"/>
<keyword evidence="4" id="KW-1185">Reference proteome</keyword>
<dbReference type="AGR" id="WB:WBGene00020497"/>
<dbReference type="FunCoup" id="W6RTJ0">
    <property type="interactions" value="1522"/>
</dbReference>
<feature type="chain" id="PRO_5004882712" evidence="2">
    <location>
        <begin position="20"/>
        <end position="178"/>
    </location>
</feature>
<evidence type="ECO:0000313" key="3">
    <source>
        <dbReference type="EMBL" id="CDM63528.1"/>
    </source>
</evidence>
<dbReference type="WormBase" id="T14A8.2c">
    <property type="protein sequence ID" value="CE49519"/>
    <property type="gene ID" value="WBGene00020497"/>
</dbReference>
<dbReference type="RefSeq" id="NP_001294171.1">
    <property type="nucleotide sequence ID" value="NM_001307242.1"/>
</dbReference>
<accession>W6RTJ0</accession>
<dbReference type="SMR" id="W6RTJ0"/>
<sequence>MSSTKSLIVLALLAISALASPSLRHERAPGPQTEAIGEFQKDGTTAELGPGDDTPAQFEEEASGEEEDHHEHHMEASGEAPVDSSSTAPMSSDEPKIEETTEETTEETPVLSKEPEVEESKPIEAATVVSAVEDQPSTSETSSSSSEEPSTSSETPVSSATSFVSSLFVLVCVYLIAM</sequence>
<gene>
    <name evidence="3" type="ORF">CELE_T14A8.2</name>
    <name evidence="3 5" type="ORF">T14A8.2</name>
</gene>
<name>W6RTJ0_CAEEL</name>
<dbReference type="InParanoid" id="W6RTJ0"/>
<organism evidence="3 4">
    <name type="scientific">Caenorhabditis elegans</name>
    <dbReference type="NCBI Taxonomy" id="6239"/>
    <lineage>
        <taxon>Eukaryota</taxon>
        <taxon>Metazoa</taxon>
        <taxon>Ecdysozoa</taxon>
        <taxon>Nematoda</taxon>
        <taxon>Chromadorea</taxon>
        <taxon>Rhabditida</taxon>
        <taxon>Rhabditina</taxon>
        <taxon>Rhabditomorpha</taxon>
        <taxon>Rhabditoidea</taxon>
        <taxon>Rhabditidae</taxon>
        <taxon>Peloderinae</taxon>
        <taxon>Caenorhabditis</taxon>
    </lineage>
</organism>
<dbReference type="CTD" id="188490"/>
<dbReference type="OrthoDB" id="5876818at2759"/>